<dbReference type="PANTHER" id="PTHR10024:SF351">
    <property type="entry name" value="SYNAPTOTAGMIN-4-LIKE"/>
    <property type="match status" value="1"/>
</dbReference>
<organism evidence="2 3">
    <name type="scientific">Priapulus caudatus</name>
    <name type="common">Priapulid worm</name>
    <dbReference type="NCBI Taxonomy" id="37621"/>
    <lineage>
        <taxon>Eukaryota</taxon>
        <taxon>Metazoa</taxon>
        <taxon>Ecdysozoa</taxon>
        <taxon>Scalidophora</taxon>
        <taxon>Priapulida</taxon>
        <taxon>Priapulimorpha</taxon>
        <taxon>Priapulimorphida</taxon>
        <taxon>Priapulidae</taxon>
        <taxon>Priapulus</taxon>
    </lineage>
</organism>
<evidence type="ECO:0000259" key="1">
    <source>
        <dbReference type="PROSITE" id="PS50004"/>
    </source>
</evidence>
<dbReference type="InterPro" id="IPR000008">
    <property type="entry name" value="C2_dom"/>
</dbReference>
<dbReference type="SUPFAM" id="SSF49562">
    <property type="entry name" value="C2 domain (Calcium/lipid-binding domain, CaLB)"/>
    <property type="match status" value="1"/>
</dbReference>
<gene>
    <name evidence="3" type="primary">LOC106818274</name>
</gene>
<dbReference type="PROSITE" id="PS50004">
    <property type="entry name" value="C2"/>
    <property type="match status" value="1"/>
</dbReference>
<protein>
    <submittedName>
        <fullName evidence="3">Uncharacterized protein LOC106818274 isoform X1</fullName>
    </submittedName>
</protein>
<sequence>MLSRNDISVATAEYRLYHLSAIVMHFATFESCREISTKTADKKSASASAGLLVAKHLRVSALSESDTSAIDEYSDVSLQDEGEQMVPFSDSDILTPGSVTTRLLPSVQFSVRLMSDVEANTVRVTMKGISNLSSKYNHCVRYQVTLREASGRGHKILLPVKKRLTEPGGIENEFDFVVAKVVAHNLTLRVCVYAKDATEHEIWLVGELLVPCCNVRWTTPERIYSEELNTKLRRKKSGAAKQLVRKLSSSLRPQQQSINRSASWSGSLHQDSTDQAEVVHVEVGQLFILLRYEDNANRINVVIKEAKKLPMLNWLPRRPEYYVSTHLMRNSDTLTTNDTENARGYNPVWNQSFSFRIPNFENQGYWLKFVVWRVALYDRNSDVGEVCVGYNKPGASHWEEVIQPSGTEAARWHSILSAQTRPRGCQASSLGHLYRSQSHYYPK</sequence>
<dbReference type="RefSeq" id="XP_014678480.1">
    <property type="nucleotide sequence ID" value="XM_014822994.1"/>
</dbReference>
<dbReference type="GeneID" id="106818274"/>
<name>A0ABM1F209_PRICU</name>
<feature type="domain" description="C2" evidence="1">
    <location>
        <begin position="282"/>
        <end position="413"/>
    </location>
</feature>
<dbReference type="Pfam" id="PF00168">
    <property type="entry name" value="C2"/>
    <property type="match status" value="1"/>
</dbReference>
<dbReference type="Proteomes" id="UP000695022">
    <property type="component" value="Unplaced"/>
</dbReference>
<dbReference type="PANTHER" id="PTHR10024">
    <property type="entry name" value="SYNAPTOTAGMIN"/>
    <property type="match status" value="1"/>
</dbReference>
<evidence type="ECO:0000313" key="2">
    <source>
        <dbReference type="Proteomes" id="UP000695022"/>
    </source>
</evidence>
<keyword evidence="2" id="KW-1185">Reference proteome</keyword>
<reference evidence="3" key="1">
    <citation type="submission" date="2025-08" db="UniProtKB">
        <authorList>
            <consortium name="RefSeq"/>
        </authorList>
    </citation>
    <scope>IDENTIFICATION</scope>
</reference>
<accession>A0ABM1F209</accession>
<dbReference type="SMART" id="SM00239">
    <property type="entry name" value="C2"/>
    <property type="match status" value="1"/>
</dbReference>
<dbReference type="Gene3D" id="2.60.40.150">
    <property type="entry name" value="C2 domain"/>
    <property type="match status" value="1"/>
</dbReference>
<evidence type="ECO:0000313" key="3">
    <source>
        <dbReference type="RefSeq" id="XP_014678480.1"/>
    </source>
</evidence>
<proteinExistence type="predicted"/>
<dbReference type="InterPro" id="IPR035892">
    <property type="entry name" value="C2_domain_sf"/>
</dbReference>